<dbReference type="EMBL" id="LAZR01010977">
    <property type="protein sequence ID" value="KKM64058.1"/>
    <property type="molecule type" value="Genomic_DNA"/>
</dbReference>
<dbReference type="GO" id="GO:0008168">
    <property type="term" value="F:methyltransferase activity"/>
    <property type="evidence" value="ECO:0007669"/>
    <property type="project" value="UniProtKB-KW"/>
</dbReference>
<accession>A0A0F9J3C6</accession>
<dbReference type="PANTHER" id="PTHR40048:SF1">
    <property type="entry name" value="RHAMNOSYL O-METHYLTRANSFERASE"/>
    <property type="match status" value="1"/>
</dbReference>
<organism evidence="3">
    <name type="scientific">marine sediment metagenome</name>
    <dbReference type="NCBI Taxonomy" id="412755"/>
    <lineage>
        <taxon>unclassified sequences</taxon>
        <taxon>metagenomes</taxon>
        <taxon>ecological metagenomes</taxon>
    </lineage>
</organism>
<dbReference type="PANTHER" id="PTHR40048">
    <property type="entry name" value="RHAMNOSYL O-METHYLTRANSFERASE"/>
    <property type="match status" value="1"/>
</dbReference>
<dbReference type="GO" id="GO:0005886">
    <property type="term" value="C:plasma membrane"/>
    <property type="evidence" value="ECO:0007669"/>
    <property type="project" value="TreeGrafter"/>
</dbReference>
<dbReference type="AlphaFoldDB" id="A0A0F9J3C6"/>
<evidence type="ECO:0000256" key="1">
    <source>
        <dbReference type="ARBA" id="ARBA00022603"/>
    </source>
</evidence>
<evidence type="ECO:0000313" key="3">
    <source>
        <dbReference type="EMBL" id="KKM64058.1"/>
    </source>
</evidence>
<name>A0A0F9J3C6_9ZZZZ</name>
<dbReference type="InterPro" id="IPR029063">
    <property type="entry name" value="SAM-dependent_MTases_sf"/>
</dbReference>
<sequence>MDIEKMINEVRKLYKLQQIIPEWEWFLKQVETAQPEIILEIGMATGASSLCLSYFTKNLISIDKLMPKNKNVFDDIRKNCKFIFIKYESVSKECRTILKKKLDGRKIDVLFIDGEHSYNGAKNDFTKFKKFMKPGGIIGIHDIVASNYHYQNNCRVYKLWQQIKDKYPSSEKTTTNWGGIGVIKLPTKT</sequence>
<evidence type="ECO:0000256" key="2">
    <source>
        <dbReference type="ARBA" id="ARBA00022679"/>
    </source>
</evidence>
<reference evidence="3" key="1">
    <citation type="journal article" date="2015" name="Nature">
        <title>Complex archaea that bridge the gap between prokaryotes and eukaryotes.</title>
        <authorList>
            <person name="Spang A."/>
            <person name="Saw J.H."/>
            <person name="Jorgensen S.L."/>
            <person name="Zaremba-Niedzwiedzka K."/>
            <person name="Martijn J."/>
            <person name="Lind A.E."/>
            <person name="van Eijk R."/>
            <person name="Schleper C."/>
            <person name="Guy L."/>
            <person name="Ettema T.J."/>
        </authorList>
    </citation>
    <scope>NUCLEOTIDE SEQUENCE</scope>
</reference>
<protein>
    <recommendedName>
        <fullName evidence="4">Class I SAM-dependent methyltransferase</fullName>
    </recommendedName>
</protein>
<gene>
    <name evidence="3" type="ORF">LCGC14_1505200</name>
</gene>
<dbReference type="Gene3D" id="3.40.50.150">
    <property type="entry name" value="Vaccinia Virus protein VP39"/>
    <property type="match status" value="1"/>
</dbReference>
<dbReference type="GO" id="GO:0032259">
    <property type="term" value="P:methylation"/>
    <property type="evidence" value="ECO:0007669"/>
    <property type="project" value="UniProtKB-KW"/>
</dbReference>
<keyword evidence="2" id="KW-0808">Transferase</keyword>
<evidence type="ECO:0008006" key="4">
    <source>
        <dbReference type="Google" id="ProtNLM"/>
    </source>
</evidence>
<comment type="caution">
    <text evidence="3">The sequence shown here is derived from an EMBL/GenBank/DDBJ whole genome shotgun (WGS) entry which is preliminary data.</text>
</comment>
<proteinExistence type="predicted"/>
<dbReference type="Pfam" id="PF13578">
    <property type="entry name" value="Methyltransf_24"/>
    <property type="match status" value="1"/>
</dbReference>
<dbReference type="SUPFAM" id="SSF53335">
    <property type="entry name" value="S-adenosyl-L-methionine-dependent methyltransferases"/>
    <property type="match status" value="1"/>
</dbReference>
<keyword evidence="1" id="KW-0489">Methyltransferase</keyword>